<gene>
    <name evidence="4" type="ORF">GMLC_39600</name>
</gene>
<dbReference type="GO" id="GO:0003677">
    <property type="term" value="F:DNA binding"/>
    <property type="evidence" value="ECO:0007669"/>
    <property type="project" value="UniProtKB-KW"/>
</dbReference>
<comment type="caution">
    <text evidence="4">The sequence shown here is derived from an EMBL/GenBank/DDBJ whole genome shotgun (WGS) entry which is preliminary data.</text>
</comment>
<sequence length="140" mass="15243">MAINILVVDDREMLRTQLSQFLGDYPELCVVGVAGDGAEAVALAEELQPDVVLMDVSMPGMDGIEATRLITERLPRVKVLMLTLYASVENRERALRAGAAGYLLKDNVVEEVVEAINTVITGGTFFSPRIEAMDSGPDRF</sequence>
<keyword evidence="2" id="KW-0597">Phosphoprotein</keyword>
<dbReference type="InterPro" id="IPR039420">
    <property type="entry name" value="WalR-like"/>
</dbReference>
<feature type="domain" description="Response regulatory" evidence="3">
    <location>
        <begin position="4"/>
        <end position="120"/>
    </location>
</feature>
<dbReference type="Pfam" id="PF00072">
    <property type="entry name" value="Response_reg"/>
    <property type="match status" value="1"/>
</dbReference>
<dbReference type="InterPro" id="IPR058245">
    <property type="entry name" value="NreC/VraR/RcsB-like_REC"/>
</dbReference>
<dbReference type="AlphaFoldDB" id="A0A6V8NCX5"/>
<keyword evidence="1" id="KW-0238">DNA-binding</keyword>
<dbReference type="Gene3D" id="3.40.50.2300">
    <property type="match status" value="1"/>
</dbReference>
<dbReference type="RefSeq" id="WP_183362988.1">
    <property type="nucleotide sequence ID" value="NZ_BLXZ01000009.1"/>
</dbReference>
<dbReference type="EMBL" id="BLXZ01000009">
    <property type="protein sequence ID" value="GFO70381.1"/>
    <property type="molecule type" value="Genomic_DNA"/>
</dbReference>
<accession>A0A6V8NCX5</accession>
<dbReference type="PANTHER" id="PTHR43214:SF43">
    <property type="entry name" value="TWO-COMPONENT RESPONSE REGULATOR"/>
    <property type="match status" value="1"/>
</dbReference>
<evidence type="ECO:0000256" key="2">
    <source>
        <dbReference type="PROSITE-ProRule" id="PRU00169"/>
    </source>
</evidence>
<evidence type="ECO:0000313" key="4">
    <source>
        <dbReference type="EMBL" id="GFO70381.1"/>
    </source>
</evidence>
<dbReference type="GO" id="GO:0000160">
    <property type="term" value="P:phosphorelay signal transduction system"/>
    <property type="evidence" value="ECO:0007669"/>
    <property type="project" value="InterPro"/>
</dbReference>
<dbReference type="InterPro" id="IPR001789">
    <property type="entry name" value="Sig_transdc_resp-reg_receiver"/>
</dbReference>
<dbReference type="SUPFAM" id="SSF52172">
    <property type="entry name" value="CheY-like"/>
    <property type="match status" value="1"/>
</dbReference>
<dbReference type="PANTHER" id="PTHR43214">
    <property type="entry name" value="TWO-COMPONENT RESPONSE REGULATOR"/>
    <property type="match status" value="1"/>
</dbReference>
<dbReference type="Proteomes" id="UP000587586">
    <property type="component" value="Unassembled WGS sequence"/>
</dbReference>
<proteinExistence type="predicted"/>
<evidence type="ECO:0000259" key="3">
    <source>
        <dbReference type="PROSITE" id="PS50110"/>
    </source>
</evidence>
<dbReference type="SMART" id="SM00448">
    <property type="entry name" value="REC"/>
    <property type="match status" value="1"/>
</dbReference>
<protein>
    <recommendedName>
        <fullName evidence="3">Response regulatory domain-containing protein</fullName>
    </recommendedName>
</protein>
<organism evidence="4 5">
    <name type="scientific">Geomonas limicola</name>
    <dbReference type="NCBI Taxonomy" id="2740186"/>
    <lineage>
        <taxon>Bacteria</taxon>
        <taxon>Pseudomonadati</taxon>
        <taxon>Thermodesulfobacteriota</taxon>
        <taxon>Desulfuromonadia</taxon>
        <taxon>Geobacterales</taxon>
        <taxon>Geobacteraceae</taxon>
        <taxon>Geomonas</taxon>
    </lineage>
</organism>
<feature type="modified residue" description="4-aspartylphosphate" evidence="2">
    <location>
        <position position="55"/>
    </location>
</feature>
<keyword evidence="5" id="KW-1185">Reference proteome</keyword>
<name>A0A6V8NCX5_9BACT</name>
<evidence type="ECO:0000256" key="1">
    <source>
        <dbReference type="ARBA" id="ARBA00023125"/>
    </source>
</evidence>
<evidence type="ECO:0000313" key="5">
    <source>
        <dbReference type="Proteomes" id="UP000587586"/>
    </source>
</evidence>
<dbReference type="PROSITE" id="PS50110">
    <property type="entry name" value="RESPONSE_REGULATORY"/>
    <property type="match status" value="1"/>
</dbReference>
<dbReference type="InterPro" id="IPR011006">
    <property type="entry name" value="CheY-like_superfamily"/>
</dbReference>
<dbReference type="CDD" id="cd17535">
    <property type="entry name" value="REC_NarL-like"/>
    <property type="match status" value="1"/>
</dbReference>
<reference evidence="5" key="1">
    <citation type="submission" date="2020-06" db="EMBL/GenBank/DDBJ databases">
        <title>Draft genomic sequecing of Geomonas sp. Red745.</title>
        <authorList>
            <person name="Itoh H."/>
            <person name="Xu Z.X."/>
            <person name="Ushijima N."/>
            <person name="Masuda Y."/>
            <person name="Shiratori Y."/>
            <person name="Senoo K."/>
        </authorList>
    </citation>
    <scope>NUCLEOTIDE SEQUENCE [LARGE SCALE GENOMIC DNA]</scope>
    <source>
        <strain evidence="5">Red745</strain>
    </source>
</reference>